<organism evidence="9 10">
    <name type="scientific">Candidatus Thermofonsia Clade 1 bacterium</name>
    <dbReference type="NCBI Taxonomy" id="2364210"/>
    <lineage>
        <taxon>Bacteria</taxon>
        <taxon>Bacillati</taxon>
        <taxon>Chloroflexota</taxon>
        <taxon>Candidatus Thermofontia</taxon>
        <taxon>Candidatus Thermofonsia Clade 1</taxon>
    </lineage>
</organism>
<feature type="transmembrane region" description="Helical" evidence="6">
    <location>
        <begin position="7"/>
        <end position="26"/>
    </location>
</feature>
<comment type="caution">
    <text evidence="9">The sequence shown here is derived from an EMBL/GenBank/DDBJ whole genome shotgun (WGS) entry which is preliminary data.</text>
</comment>
<dbReference type="Proteomes" id="UP000228947">
    <property type="component" value="Unassembled WGS sequence"/>
</dbReference>
<proteinExistence type="predicted"/>
<evidence type="ECO:0000313" key="9">
    <source>
        <dbReference type="EMBL" id="PJF42651.1"/>
    </source>
</evidence>
<gene>
    <name evidence="8" type="ORF">CUN49_00085</name>
    <name evidence="9" type="ORF">CUN50_03495</name>
</gene>
<dbReference type="GO" id="GO:0009055">
    <property type="term" value="F:electron transfer activity"/>
    <property type="evidence" value="ECO:0007669"/>
    <property type="project" value="InterPro"/>
</dbReference>
<evidence type="ECO:0000256" key="4">
    <source>
        <dbReference type="PROSITE-ProRule" id="PRU00433"/>
    </source>
</evidence>
<evidence type="ECO:0000313" key="11">
    <source>
        <dbReference type="Proteomes" id="UP000229681"/>
    </source>
</evidence>
<evidence type="ECO:0000256" key="1">
    <source>
        <dbReference type="ARBA" id="ARBA00022617"/>
    </source>
</evidence>
<accession>A0A2M8PYL0</accession>
<feature type="coiled-coil region" evidence="5">
    <location>
        <begin position="85"/>
        <end position="112"/>
    </location>
</feature>
<dbReference type="GO" id="GO:0020037">
    <property type="term" value="F:heme binding"/>
    <property type="evidence" value="ECO:0007669"/>
    <property type="project" value="InterPro"/>
</dbReference>
<dbReference type="PROSITE" id="PS51007">
    <property type="entry name" value="CYTC"/>
    <property type="match status" value="2"/>
</dbReference>
<reference evidence="10 11" key="1">
    <citation type="submission" date="2017-11" db="EMBL/GenBank/DDBJ databases">
        <title>Evolution of Phototrophy in the Chloroflexi Phylum Driven by Horizontal Gene Transfer.</title>
        <authorList>
            <person name="Ward L.M."/>
            <person name="Hemp J."/>
            <person name="Shih P.M."/>
            <person name="Mcglynn S.E."/>
            <person name="Fischer W."/>
        </authorList>
    </citation>
    <scope>NUCLEOTIDE SEQUENCE [LARGE SCALE GENOMIC DNA]</scope>
    <source>
        <strain evidence="9">CP1_1M</strain>
        <strain evidence="8">JP3_13</strain>
    </source>
</reference>
<keyword evidence="2 4" id="KW-0479">Metal-binding</keyword>
<dbReference type="Gene3D" id="1.10.760.10">
    <property type="entry name" value="Cytochrome c-like domain"/>
    <property type="match status" value="2"/>
</dbReference>
<keyword evidence="3 4" id="KW-0408">Iron</keyword>
<keyword evidence="6" id="KW-0472">Membrane</keyword>
<accession>A0A2M8PIT0</accession>
<evidence type="ECO:0000313" key="10">
    <source>
        <dbReference type="Proteomes" id="UP000228947"/>
    </source>
</evidence>
<dbReference type="Pfam" id="PF00034">
    <property type="entry name" value="Cytochrom_C"/>
    <property type="match status" value="2"/>
</dbReference>
<feature type="coiled-coil region" evidence="5">
    <location>
        <begin position="158"/>
        <end position="185"/>
    </location>
</feature>
<keyword evidence="6" id="KW-0812">Transmembrane</keyword>
<dbReference type="InterPro" id="IPR009056">
    <property type="entry name" value="Cyt_c-like_dom"/>
</dbReference>
<feature type="domain" description="Cytochrome c" evidence="7">
    <location>
        <begin position="42"/>
        <end position="248"/>
    </location>
</feature>
<keyword evidence="1 4" id="KW-0349">Heme</keyword>
<dbReference type="Proteomes" id="UP000229681">
    <property type="component" value="Unassembled WGS sequence"/>
</dbReference>
<evidence type="ECO:0000313" key="8">
    <source>
        <dbReference type="EMBL" id="PJF37455.1"/>
    </source>
</evidence>
<evidence type="ECO:0000256" key="3">
    <source>
        <dbReference type="ARBA" id="ARBA00023004"/>
    </source>
</evidence>
<dbReference type="SUPFAM" id="SSF46626">
    <property type="entry name" value="Cytochrome c"/>
    <property type="match status" value="2"/>
</dbReference>
<keyword evidence="5" id="KW-0175">Coiled coil</keyword>
<dbReference type="AlphaFoldDB" id="A0A2M8PYL0"/>
<dbReference type="GO" id="GO:0046872">
    <property type="term" value="F:metal ion binding"/>
    <property type="evidence" value="ECO:0007669"/>
    <property type="project" value="UniProtKB-KW"/>
</dbReference>
<evidence type="ECO:0000259" key="7">
    <source>
        <dbReference type="PROSITE" id="PS51007"/>
    </source>
</evidence>
<dbReference type="InterPro" id="IPR036909">
    <property type="entry name" value="Cyt_c-like_dom_sf"/>
</dbReference>
<evidence type="ECO:0000256" key="2">
    <source>
        <dbReference type="ARBA" id="ARBA00022723"/>
    </source>
</evidence>
<dbReference type="EMBL" id="PGTL01000012">
    <property type="protein sequence ID" value="PJF42651.1"/>
    <property type="molecule type" value="Genomic_DNA"/>
</dbReference>
<evidence type="ECO:0000256" key="6">
    <source>
        <dbReference type="SAM" id="Phobius"/>
    </source>
</evidence>
<name>A0A2M8PYL0_9CHLR</name>
<sequence length="393" mass="43715">MSIQNKIILGTASFVGIMLLVGWIIINEPARMEVFTQQWEGRSIERGAELYLNNCYSCHAEDGLGLSGYAPALKNPMLFLEENPGKVANDQLRAMRAELNQLRRAIENYQADITLRAELLARRDAAPEGSEERQSIQMQLDEVDTRIRLFDPNTPQKIDELLPRIAEQEAKVEELRAQGWELNREPRLKELNWTGGLEAYLRSTLIAGRPTSGQLWNGNIMQAWGQEAGGPLRPDEIENLVAFIMNYREEALKLTPNDIRQGFKIASEGTVAADKEVLGAGVDVMALDLSGGDATAGQQKYTSFGCAACHSAPGGAAYNFAPTAGTYTRVENVRLRLDQFSGYTPEQYLAESILYPSRYIVPGGEAVQMPANYADQMDLQDLRDVIAYLSTYR</sequence>
<protein>
    <recommendedName>
        <fullName evidence="7">Cytochrome c domain-containing protein</fullName>
    </recommendedName>
</protein>
<evidence type="ECO:0000256" key="5">
    <source>
        <dbReference type="SAM" id="Coils"/>
    </source>
</evidence>
<feature type="domain" description="Cytochrome c" evidence="7">
    <location>
        <begin position="292"/>
        <end position="393"/>
    </location>
</feature>
<keyword evidence="6" id="KW-1133">Transmembrane helix</keyword>
<dbReference type="EMBL" id="PGTM01000001">
    <property type="protein sequence ID" value="PJF37455.1"/>
    <property type="molecule type" value="Genomic_DNA"/>
</dbReference>